<feature type="domain" description="O-methyltransferase dimerisation" evidence="5">
    <location>
        <begin position="12"/>
        <end position="74"/>
    </location>
</feature>
<organism evidence="6 7">
    <name type="scientific">Spongiactinospora gelatinilytica</name>
    <dbReference type="NCBI Taxonomy" id="2666298"/>
    <lineage>
        <taxon>Bacteria</taxon>
        <taxon>Bacillati</taxon>
        <taxon>Actinomycetota</taxon>
        <taxon>Actinomycetes</taxon>
        <taxon>Streptosporangiales</taxon>
        <taxon>Streptosporangiaceae</taxon>
        <taxon>Spongiactinospora</taxon>
    </lineage>
</organism>
<sequence>MIPVHLENAVYGLLVTPAVHLADKYGVLAHMLGNGPMTAAGVAADSGLDADTVERMLLVLAASGILRRADDGRYAIPGEVRPYLDPDDPHYIGGFVGHMVGDAAGRIATLEAYLRYGKSAVDAGEPGPYERFYRDAESTREFMAAMWNLSYGISGDLASLAELAGNRCLVDVGGASGPFAVAALKHAPGLRAVVFDLPEAAPYAREAARAHGVADRLDFVAGDFFRDPLPQGDVIALGYVMSNWPDPECSELLGKAYRACEPGGRVLVMERLFDDDRTGPISTAVMNLEMHVETRGRHRTAAEYLDLLAAAGFADGSVRRSDGDKHLIIGHRSPARVRYR</sequence>
<keyword evidence="7" id="KW-1185">Reference proteome</keyword>
<dbReference type="PROSITE" id="PS51683">
    <property type="entry name" value="SAM_OMT_II"/>
    <property type="match status" value="1"/>
</dbReference>
<dbReference type="GO" id="GO:0008171">
    <property type="term" value="F:O-methyltransferase activity"/>
    <property type="evidence" value="ECO:0007669"/>
    <property type="project" value="InterPro"/>
</dbReference>
<name>A0A2W2HSG7_9ACTN</name>
<reference evidence="6 7" key="1">
    <citation type="submission" date="2018-01" db="EMBL/GenBank/DDBJ databases">
        <title>Draft genome sequence of Sphaerisporangium sp. 7K107.</title>
        <authorList>
            <person name="Sahin N."/>
            <person name="Saygin H."/>
            <person name="Ay H."/>
        </authorList>
    </citation>
    <scope>NUCLEOTIDE SEQUENCE [LARGE SCALE GENOMIC DNA]</scope>
    <source>
        <strain evidence="6 7">7K107</strain>
    </source>
</reference>
<keyword evidence="2 6" id="KW-0808">Transferase</keyword>
<dbReference type="InterPro" id="IPR012967">
    <property type="entry name" value="COMT_dimerisation"/>
</dbReference>
<keyword evidence="3" id="KW-0949">S-adenosyl-L-methionine</keyword>
<accession>A0A2W2HSG7</accession>
<comment type="caution">
    <text evidence="6">The sequence shown here is derived from an EMBL/GenBank/DDBJ whole genome shotgun (WGS) entry which is preliminary data.</text>
</comment>
<dbReference type="GO" id="GO:0032259">
    <property type="term" value="P:methylation"/>
    <property type="evidence" value="ECO:0007669"/>
    <property type="project" value="UniProtKB-KW"/>
</dbReference>
<dbReference type="SUPFAM" id="SSF46785">
    <property type="entry name" value="Winged helix' DNA-binding domain"/>
    <property type="match status" value="1"/>
</dbReference>
<protein>
    <submittedName>
        <fullName evidence="6">Hydroxyneurosporene methyltransferase</fullName>
    </submittedName>
</protein>
<evidence type="ECO:0000259" key="4">
    <source>
        <dbReference type="Pfam" id="PF00891"/>
    </source>
</evidence>
<evidence type="ECO:0000256" key="2">
    <source>
        <dbReference type="ARBA" id="ARBA00022679"/>
    </source>
</evidence>
<evidence type="ECO:0000256" key="1">
    <source>
        <dbReference type="ARBA" id="ARBA00022603"/>
    </source>
</evidence>
<dbReference type="Gene3D" id="1.10.10.10">
    <property type="entry name" value="Winged helix-like DNA-binding domain superfamily/Winged helix DNA-binding domain"/>
    <property type="match status" value="1"/>
</dbReference>
<dbReference type="Pfam" id="PF08100">
    <property type="entry name" value="Dimerisation"/>
    <property type="match status" value="1"/>
</dbReference>
<dbReference type="AlphaFoldDB" id="A0A2W2HSG7"/>
<gene>
    <name evidence="6" type="ORF">C1I98_06925</name>
</gene>
<evidence type="ECO:0000256" key="3">
    <source>
        <dbReference type="ARBA" id="ARBA00022691"/>
    </source>
</evidence>
<evidence type="ECO:0000313" key="6">
    <source>
        <dbReference type="EMBL" id="PZG52808.1"/>
    </source>
</evidence>
<evidence type="ECO:0000259" key="5">
    <source>
        <dbReference type="Pfam" id="PF08100"/>
    </source>
</evidence>
<dbReference type="Pfam" id="PF00891">
    <property type="entry name" value="Methyltransf_2"/>
    <property type="match status" value="1"/>
</dbReference>
<dbReference type="InterPro" id="IPR036390">
    <property type="entry name" value="WH_DNA-bd_sf"/>
</dbReference>
<dbReference type="CDD" id="cd02440">
    <property type="entry name" value="AdoMet_MTases"/>
    <property type="match status" value="1"/>
</dbReference>
<dbReference type="InterPro" id="IPR036388">
    <property type="entry name" value="WH-like_DNA-bd_sf"/>
</dbReference>
<dbReference type="Proteomes" id="UP000248544">
    <property type="component" value="Unassembled WGS sequence"/>
</dbReference>
<dbReference type="SUPFAM" id="SSF53335">
    <property type="entry name" value="S-adenosyl-L-methionine-dependent methyltransferases"/>
    <property type="match status" value="1"/>
</dbReference>
<dbReference type="InterPro" id="IPR016461">
    <property type="entry name" value="COMT-like"/>
</dbReference>
<dbReference type="Gene3D" id="3.40.50.150">
    <property type="entry name" value="Vaccinia Virus protein VP39"/>
    <property type="match status" value="1"/>
</dbReference>
<dbReference type="InterPro" id="IPR029063">
    <property type="entry name" value="SAM-dependent_MTases_sf"/>
</dbReference>
<evidence type="ECO:0000313" key="7">
    <source>
        <dbReference type="Proteomes" id="UP000248544"/>
    </source>
</evidence>
<dbReference type="PANTHER" id="PTHR43712">
    <property type="entry name" value="PUTATIVE (AFU_ORTHOLOGUE AFUA_4G14580)-RELATED"/>
    <property type="match status" value="1"/>
</dbReference>
<keyword evidence="1 6" id="KW-0489">Methyltransferase</keyword>
<dbReference type="EMBL" id="POUA01000033">
    <property type="protein sequence ID" value="PZG52808.1"/>
    <property type="molecule type" value="Genomic_DNA"/>
</dbReference>
<dbReference type="InterPro" id="IPR001077">
    <property type="entry name" value="COMT_C"/>
</dbReference>
<feature type="domain" description="O-methyltransferase C-terminal" evidence="4">
    <location>
        <begin position="126"/>
        <end position="314"/>
    </location>
</feature>
<dbReference type="PIRSF" id="PIRSF005739">
    <property type="entry name" value="O-mtase"/>
    <property type="match status" value="1"/>
</dbReference>
<dbReference type="PANTHER" id="PTHR43712:SF2">
    <property type="entry name" value="O-METHYLTRANSFERASE CICE"/>
    <property type="match status" value="1"/>
</dbReference>
<proteinExistence type="predicted"/>